<organism evidence="2 3">
    <name type="scientific">Lentibacillus populi</name>
    <dbReference type="NCBI Taxonomy" id="1827502"/>
    <lineage>
        <taxon>Bacteria</taxon>
        <taxon>Bacillati</taxon>
        <taxon>Bacillota</taxon>
        <taxon>Bacilli</taxon>
        <taxon>Bacillales</taxon>
        <taxon>Bacillaceae</taxon>
        <taxon>Lentibacillus</taxon>
    </lineage>
</organism>
<protein>
    <submittedName>
        <fullName evidence="2">Uncharacterized protein</fullName>
    </submittedName>
</protein>
<dbReference type="RefSeq" id="WP_102415622.1">
    <property type="nucleotide sequence ID" value="NZ_BMJD01000009.1"/>
</dbReference>
<reference evidence="2" key="1">
    <citation type="journal article" date="2014" name="Int. J. Syst. Evol. Microbiol.">
        <title>Complete genome sequence of Corynebacterium casei LMG S-19264T (=DSM 44701T), isolated from a smear-ripened cheese.</title>
        <authorList>
            <consortium name="US DOE Joint Genome Institute (JGI-PGF)"/>
            <person name="Walter F."/>
            <person name="Albersmeier A."/>
            <person name="Kalinowski J."/>
            <person name="Ruckert C."/>
        </authorList>
    </citation>
    <scope>NUCLEOTIDE SEQUENCE</scope>
    <source>
        <strain evidence="2">CGMCC 1.15454</strain>
    </source>
</reference>
<sequence>MDNDKTNTKPSEMNPEDLPDVRAFHDEFTRGFLQSTEETRPGYYPFLSGTGAYKMDFPAGGIVGEKGYGRIKKKKEGYLVGIENENGTGSSITINYDSFKIKDHVESYLDNLKDRLGKEVEFKKLEIEDDQQSLYYAYFERNGFYTYAGYLQNEKNHGGIQAVYQIDCGGRQEEVCKENKKAVKDRIIEWMKSIQFINGDEEVSG</sequence>
<reference evidence="2" key="2">
    <citation type="submission" date="2020-09" db="EMBL/GenBank/DDBJ databases">
        <authorList>
            <person name="Sun Q."/>
            <person name="Zhou Y."/>
        </authorList>
    </citation>
    <scope>NUCLEOTIDE SEQUENCE</scope>
    <source>
        <strain evidence="2">CGMCC 1.15454</strain>
    </source>
</reference>
<evidence type="ECO:0000313" key="3">
    <source>
        <dbReference type="Proteomes" id="UP000621492"/>
    </source>
</evidence>
<proteinExistence type="predicted"/>
<dbReference type="EMBL" id="BMJD01000009">
    <property type="protein sequence ID" value="GGB39466.1"/>
    <property type="molecule type" value="Genomic_DNA"/>
</dbReference>
<feature type="region of interest" description="Disordered" evidence="1">
    <location>
        <begin position="1"/>
        <end position="20"/>
    </location>
</feature>
<keyword evidence="3" id="KW-1185">Reference proteome</keyword>
<evidence type="ECO:0000256" key="1">
    <source>
        <dbReference type="SAM" id="MobiDB-lite"/>
    </source>
</evidence>
<dbReference type="Proteomes" id="UP000621492">
    <property type="component" value="Unassembled WGS sequence"/>
</dbReference>
<evidence type="ECO:0000313" key="2">
    <source>
        <dbReference type="EMBL" id="GGB39466.1"/>
    </source>
</evidence>
<name>A0A9W5TWI4_9BACI</name>
<accession>A0A9W5TWI4</accession>
<dbReference type="AlphaFoldDB" id="A0A9W5TWI4"/>
<comment type="caution">
    <text evidence="2">The sequence shown here is derived from an EMBL/GenBank/DDBJ whole genome shotgun (WGS) entry which is preliminary data.</text>
</comment>
<gene>
    <name evidence="2" type="ORF">GCM10011409_16240</name>
</gene>